<feature type="transmembrane region" description="Helical" evidence="6">
    <location>
        <begin position="59"/>
        <end position="80"/>
    </location>
</feature>
<protein>
    <submittedName>
        <fullName evidence="7">Probable integral membrane protein NMA0226</fullName>
    </submittedName>
</protein>
<accession>A0A1W1CVM0</accession>
<dbReference type="InterPro" id="IPR051907">
    <property type="entry name" value="DoxX-like_oxidoreductase"/>
</dbReference>
<reference evidence="7" key="1">
    <citation type="submission" date="2016-10" db="EMBL/GenBank/DDBJ databases">
        <authorList>
            <person name="de Groot N.N."/>
        </authorList>
    </citation>
    <scope>NUCLEOTIDE SEQUENCE</scope>
</reference>
<dbReference type="GO" id="GO:0005886">
    <property type="term" value="C:plasma membrane"/>
    <property type="evidence" value="ECO:0007669"/>
    <property type="project" value="UniProtKB-SubCell"/>
</dbReference>
<evidence type="ECO:0000256" key="5">
    <source>
        <dbReference type="ARBA" id="ARBA00023136"/>
    </source>
</evidence>
<keyword evidence="3 6" id="KW-0812">Transmembrane</keyword>
<evidence type="ECO:0000256" key="6">
    <source>
        <dbReference type="SAM" id="Phobius"/>
    </source>
</evidence>
<evidence type="ECO:0000313" key="7">
    <source>
        <dbReference type="EMBL" id="SFV69819.1"/>
    </source>
</evidence>
<proteinExistence type="predicted"/>
<dbReference type="Pfam" id="PF07681">
    <property type="entry name" value="DoxX"/>
    <property type="match status" value="1"/>
</dbReference>
<dbReference type="InterPro" id="IPR032808">
    <property type="entry name" value="DoxX"/>
</dbReference>
<keyword evidence="2" id="KW-1003">Cell membrane</keyword>
<keyword evidence="4 6" id="KW-1133">Transmembrane helix</keyword>
<evidence type="ECO:0000256" key="4">
    <source>
        <dbReference type="ARBA" id="ARBA00022989"/>
    </source>
</evidence>
<evidence type="ECO:0000256" key="2">
    <source>
        <dbReference type="ARBA" id="ARBA00022475"/>
    </source>
</evidence>
<feature type="transmembrane region" description="Helical" evidence="6">
    <location>
        <begin position="117"/>
        <end position="135"/>
    </location>
</feature>
<dbReference type="PANTHER" id="PTHR33452:SF1">
    <property type="entry name" value="INNER MEMBRANE PROTEIN YPHA-RELATED"/>
    <property type="match status" value="1"/>
</dbReference>
<feature type="transmembrane region" description="Helical" evidence="6">
    <location>
        <begin position="87"/>
        <end position="105"/>
    </location>
</feature>
<dbReference type="PANTHER" id="PTHR33452">
    <property type="entry name" value="OXIDOREDUCTASE CATD-RELATED"/>
    <property type="match status" value="1"/>
</dbReference>
<name>A0A1W1CVM0_9ZZZZ</name>
<sequence>MKNIFGEMAVLFSYPQHFIMLFARLLLAYGFVHPSLLKLHDIEATSQWFETMHIPLPQLLSYLVVGIEVLGIILLILGLFTRYISMLLFLVMLGAIFFVHLHNGFSVGNNGIEIPLYYLLFFMIFSTFGAGKYSLDSVIFKDKNHE</sequence>
<comment type="subcellular location">
    <subcellularLocation>
        <location evidence="1">Cell membrane</location>
        <topology evidence="1">Multi-pass membrane protein</topology>
    </subcellularLocation>
</comment>
<dbReference type="AlphaFoldDB" id="A0A1W1CVM0"/>
<organism evidence="7">
    <name type="scientific">hydrothermal vent metagenome</name>
    <dbReference type="NCBI Taxonomy" id="652676"/>
    <lineage>
        <taxon>unclassified sequences</taxon>
        <taxon>metagenomes</taxon>
        <taxon>ecological metagenomes</taxon>
    </lineage>
</organism>
<keyword evidence="5 6" id="KW-0472">Membrane</keyword>
<evidence type="ECO:0000256" key="3">
    <source>
        <dbReference type="ARBA" id="ARBA00022692"/>
    </source>
</evidence>
<dbReference type="EMBL" id="FPHM01000140">
    <property type="protein sequence ID" value="SFV69819.1"/>
    <property type="molecule type" value="Genomic_DNA"/>
</dbReference>
<evidence type="ECO:0000256" key="1">
    <source>
        <dbReference type="ARBA" id="ARBA00004651"/>
    </source>
</evidence>
<gene>
    <name evidence="7" type="ORF">MNB_SV-13-1193</name>
</gene>